<organism evidence="7 8">
    <name type="scientific">Paenarthrobacter aromaticivorans</name>
    <dbReference type="NCBI Taxonomy" id="2849150"/>
    <lineage>
        <taxon>Bacteria</taxon>
        <taxon>Bacillati</taxon>
        <taxon>Actinomycetota</taxon>
        <taxon>Actinomycetes</taxon>
        <taxon>Micrococcales</taxon>
        <taxon>Micrococcaceae</taxon>
        <taxon>Paenarthrobacter</taxon>
    </lineage>
</organism>
<evidence type="ECO:0000256" key="3">
    <source>
        <dbReference type="ARBA" id="ARBA00022679"/>
    </source>
</evidence>
<evidence type="ECO:0000256" key="5">
    <source>
        <dbReference type="ARBA" id="ARBA00048391"/>
    </source>
</evidence>
<dbReference type="CDD" id="cd02440">
    <property type="entry name" value="AdoMet_MTases"/>
    <property type="match status" value="1"/>
</dbReference>
<dbReference type="Proteomes" id="UP000824166">
    <property type="component" value="Unassembled WGS sequence"/>
</dbReference>
<gene>
    <name evidence="7" type="ORF">KSW38_03030</name>
</gene>
<dbReference type="NCBIfam" id="TIGR03704">
    <property type="entry name" value="PrmC_rel_meth"/>
    <property type="match status" value="1"/>
</dbReference>
<dbReference type="InterPro" id="IPR022446">
    <property type="entry name" value="MeTrfrase_put"/>
</dbReference>
<evidence type="ECO:0000259" key="6">
    <source>
        <dbReference type="Pfam" id="PF05175"/>
    </source>
</evidence>
<dbReference type="InterPro" id="IPR050320">
    <property type="entry name" value="N5-glutamine_MTase"/>
</dbReference>
<dbReference type="InterPro" id="IPR007848">
    <property type="entry name" value="Small_mtfrase_dom"/>
</dbReference>
<reference evidence="7 8" key="1">
    <citation type="submission" date="2021-06" db="EMBL/GenBank/DDBJ databases">
        <authorList>
            <person name="Jeong J.W."/>
        </authorList>
    </citation>
    <scope>NUCLEOTIDE SEQUENCE [LARGE SCALE GENOMIC DNA]</scope>
    <source>
        <strain evidence="7 8">MMS21-TAE1-1</strain>
    </source>
</reference>
<evidence type="ECO:0000256" key="4">
    <source>
        <dbReference type="ARBA" id="ARBA00022691"/>
    </source>
</evidence>
<dbReference type="EMBL" id="JAHOPC010000001">
    <property type="protein sequence ID" value="MBU8865269.1"/>
    <property type="molecule type" value="Genomic_DNA"/>
</dbReference>
<evidence type="ECO:0000256" key="2">
    <source>
        <dbReference type="ARBA" id="ARBA00022603"/>
    </source>
</evidence>
<sequence length="261" mass="27635">MAPVTWRMSVATTLRDAGCVFAEDEAQLLIEAATSPDHLDFMVDQRVNGLPLEHILGWVDFCGSRMVVEPGVFVPRRRTEFLVRQAATIVRPGGVVVDLCCGSGAIGAALSDLLGSCELYAADIDPVAVSCARKNVEPRGGRVFEGDLYAALPLELRGRVDVVLANAPYVPTGSIGMMPPEARLHEPMVALDGGTDGLDVQRRVAVGAGEWLAPGGWVLVETSRQQAPETAALLTGAGLMARVLTDEDHDATLVVGAARSH</sequence>
<evidence type="ECO:0000313" key="8">
    <source>
        <dbReference type="Proteomes" id="UP000824166"/>
    </source>
</evidence>
<dbReference type="PANTHER" id="PTHR18895">
    <property type="entry name" value="HEMK METHYLTRANSFERASE"/>
    <property type="match status" value="1"/>
</dbReference>
<evidence type="ECO:0000256" key="1">
    <source>
        <dbReference type="ARBA" id="ARBA00012771"/>
    </source>
</evidence>
<dbReference type="NCBIfam" id="TIGR00536">
    <property type="entry name" value="hemK_fam"/>
    <property type="match status" value="1"/>
</dbReference>
<keyword evidence="4" id="KW-0949">S-adenosyl-L-methionine</keyword>
<comment type="catalytic activity">
    <reaction evidence="5">
        <text>L-glutaminyl-[peptide chain release factor] + S-adenosyl-L-methionine = N(5)-methyl-L-glutaminyl-[peptide chain release factor] + S-adenosyl-L-homocysteine + H(+)</text>
        <dbReference type="Rhea" id="RHEA:42896"/>
        <dbReference type="Rhea" id="RHEA-COMP:10271"/>
        <dbReference type="Rhea" id="RHEA-COMP:10272"/>
        <dbReference type="ChEBI" id="CHEBI:15378"/>
        <dbReference type="ChEBI" id="CHEBI:30011"/>
        <dbReference type="ChEBI" id="CHEBI:57856"/>
        <dbReference type="ChEBI" id="CHEBI:59789"/>
        <dbReference type="ChEBI" id="CHEBI:61891"/>
        <dbReference type="EC" id="2.1.1.297"/>
    </reaction>
</comment>
<accession>A0ABS6I2N3</accession>
<proteinExistence type="predicted"/>
<name>A0ABS6I2N3_9MICC</name>
<keyword evidence="3" id="KW-0808">Transferase</keyword>
<feature type="domain" description="Methyltransferase small" evidence="6">
    <location>
        <begin position="69"/>
        <end position="170"/>
    </location>
</feature>
<dbReference type="RefSeq" id="WP_216922859.1">
    <property type="nucleotide sequence ID" value="NZ_JAHOPC010000001.1"/>
</dbReference>
<protein>
    <recommendedName>
        <fullName evidence="1">peptide chain release factor N(5)-glutamine methyltransferase</fullName>
        <ecNumber evidence="1">2.1.1.297</ecNumber>
    </recommendedName>
</protein>
<keyword evidence="8" id="KW-1185">Reference proteome</keyword>
<keyword evidence="2" id="KW-0489">Methyltransferase</keyword>
<dbReference type="PANTHER" id="PTHR18895:SF74">
    <property type="entry name" value="MTRF1L RELEASE FACTOR GLUTAMINE METHYLTRANSFERASE"/>
    <property type="match status" value="1"/>
</dbReference>
<dbReference type="Pfam" id="PF05175">
    <property type="entry name" value="MTS"/>
    <property type="match status" value="1"/>
</dbReference>
<dbReference type="InterPro" id="IPR004556">
    <property type="entry name" value="HemK-like"/>
</dbReference>
<dbReference type="EC" id="2.1.1.297" evidence="1"/>
<evidence type="ECO:0000313" key="7">
    <source>
        <dbReference type="EMBL" id="MBU8865269.1"/>
    </source>
</evidence>
<comment type="caution">
    <text evidence="7">The sequence shown here is derived from an EMBL/GenBank/DDBJ whole genome shotgun (WGS) entry which is preliminary data.</text>
</comment>